<dbReference type="InterPro" id="IPR037873">
    <property type="entry name" value="BamE-like"/>
</dbReference>
<dbReference type="Proteomes" id="UP001143362">
    <property type="component" value="Unassembled WGS sequence"/>
</dbReference>
<keyword evidence="3 4" id="KW-0998">Cell outer membrane</keyword>
<evidence type="ECO:0000256" key="3">
    <source>
        <dbReference type="ARBA" id="ARBA00023237"/>
    </source>
</evidence>
<dbReference type="InterPro" id="IPR007450">
    <property type="entry name" value="BamE_dom"/>
</dbReference>
<keyword evidence="7" id="KW-1185">Reference proteome</keyword>
<protein>
    <recommendedName>
        <fullName evidence="4">Outer membrane protein assembly factor BamE</fullName>
    </recommendedName>
</protein>
<dbReference type="PANTHER" id="PTHR37482:SF1">
    <property type="entry name" value="OUTER MEMBRANE PROTEIN ASSEMBLY FACTOR BAME"/>
    <property type="match status" value="1"/>
</dbReference>
<accession>A0ABT3TLZ9</accession>
<comment type="subunit">
    <text evidence="4">Part of the Bam complex.</text>
</comment>
<evidence type="ECO:0000313" key="7">
    <source>
        <dbReference type="Proteomes" id="UP001143362"/>
    </source>
</evidence>
<dbReference type="Pfam" id="PF04355">
    <property type="entry name" value="BamE"/>
    <property type="match status" value="1"/>
</dbReference>
<keyword evidence="1 4" id="KW-0732">Signal</keyword>
<organism evidence="6 7">
    <name type="scientific">Candidatus Litorirhabdus singularis</name>
    <dbReference type="NCBI Taxonomy" id="2518993"/>
    <lineage>
        <taxon>Bacteria</taxon>
        <taxon>Pseudomonadati</taxon>
        <taxon>Pseudomonadota</taxon>
        <taxon>Gammaproteobacteria</taxon>
        <taxon>Cellvibrionales</taxon>
        <taxon>Halieaceae</taxon>
        <taxon>Candidatus Litorirhabdus</taxon>
    </lineage>
</organism>
<proteinExistence type="inferred from homology"/>
<evidence type="ECO:0000256" key="2">
    <source>
        <dbReference type="ARBA" id="ARBA00023136"/>
    </source>
</evidence>
<feature type="domain" description="Outer membrane protein assembly factor BamE" evidence="5">
    <location>
        <begin position="22"/>
        <end position="90"/>
    </location>
</feature>
<comment type="function">
    <text evidence="4">Part of the outer membrane protein assembly complex, which is involved in assembly and insertion of beta-barrel proteins into the outer membrane.</text>
</comment>
<evidence type="ECO:0000313" key="6">
    <source>
        <dbReference type="EMBL" id="MCX2983286.1"/>
    </source>
</evidence>
<gene>
    <name evidence="4" type="primary">bamE</name>
    <name evidence="6" type="ORF">EYC98_20680</name>
</gene>
<reference evidence="6" key="1">
    <citation type="submission" date="2019-02" db="EMBL/GenBank/DDBJ databases">
        <authorList>
            <person name="Li S.-H."/>
        </authorList>
    </citation>
    <scope>NUCLEOTIDE SEQUENCE</scope>
    <source>
        <strain evidence="6">IMCC14734</strain>
    </source>
</reference>
<evidence type="ECO:0000259" key="5">
    <source>
        <dbReference type="Pfam" id="PF04355"/>
    </source>
</evidence>
<evidence type="ECO:0000256" key="4">
    <source>
        <dbReference type="HAMAP-Rule" id="MF_00925"/>
    </source>
</evidence>
<dbReference type="Gene3D" id="3.30.1450.10">
    <property type="match status" value="1"/>
</dbReference>
<sequence length="116" mass="13116">MAITACSNIGFPGVYRINVEQGNIITQEMIDQLKPGMNQRQVRFILGTPLTEDSFNQARWDYLFLIRNGNDTIEEERLTVFFDGDKLSYFTGTYLPSSEAALRQAAAAERAAEEED</sequence>
<comment type="subcellular location">
    <subcellularLocation>
        <location evidence="4">Cell outer membrane</location>
    </subcellularLocation>
</comment>
<keyword evidence="2 4" id="KW-0472">Membrane</keyword>
<dbReference type="EMBL" id="SHNN01000006">
    <property type="protein sequence ID" value="MCX2983286.1"/>
    <property type="molecule type" value="Genomic_DNA"/>
</dbReference>
<dbReference type="InterPro" id="IPR026592">
    <property type="entry name" value="BamE"/>
</dbReference>
<dbReference type="HAMAP" id="MF_00925">
    <property type="entry name" value="OM_assembly_BamE"/>
    <property type="match status" value="1"/>
</dbReference>
<evidence type="ECO:0000256" key="1">
    <source>
        <dbReference type="ARBA" id="ARBA00022729"/>
    </source>
</evidence>
<comment type="caution">
    <text evidence="6">The sequence shown here is derived from an EMBL/GenBank/DDBJ whole genome shotgun (WGS) entry which is preliminary data.</text>
</comment>
<dbReference type="PANTHER" id="PTHR37482">
    <property type="entry name" value="OUTER MEMBRANE PROTEIN ASSEMBLY FACTOR BAME"/>
    <property type="match status" value="1"/>
</dbReference>
<name>A0ABT3TLZ9_9GAMM</name>
<comment type="similarity">
    <text evidence="4">Belongs to the BamE family.</text>
</comment>